<dbReference type="Proteomes" id="UP000035681">
    <property type="component" value="Unplaced"/>
</dbReference>
<evidence type="ECO:0000256" key="3">
    <source>
        <dbReference type="ARBA" id="ARBA00022741"/>
    </source>
</evidence>
<dbReference type="AlphaFoldDB" id="A0AAF5D1Z7"/>
<dbReference type="CDD" id="cd14134">
    <property type="entry name" value="PKc_CLK"/>
    <property type="match status" value="1"/>
</dbReference>
<dbReference type="PANTHER" id="PTHR45646:SF11">
    <property type="entry name" value="SERINE_THREONINE-PROTEIN KINASE DOA"/>
    <property type="match status" value="1"/>
</dbReference>
<evidence type="ECO:0000256" key="1">
    <source>
        <dbReference type="ARBA" id="ARBA00022527"/>
    </source>
</evidence>
<feature type="compositionally biased region" description="Polar residues" evidence="8">
    <location>
        <begin position="402"/>
        <end position="411"/>
    </location>
</feature>
<dbReference type="GO" id="GO:0004674">
    <property type="term" value="F:protein serine/threonine kinase activity"/>
    <property type="evidence" value="ECO:0007669"/>
    <property type="project" value="UniProtKB-KW"/>
</dbReference>
<feature type="region of interest" description="Disordered" evidence="8">
    <location>
        <begin position="488"/>
        <end position="527"/>
    </location>
</feature>
<feature type="compositionally biased region" description="Polar residues" evidence="8">
    <location>
        <begin position="367"/>
        <end position="378"/>
    </location>
</feature>
<name>A0AAF5D1Z7_STRER</name>
<dbReference type="Gene3D" id="1.10.510.10">
    <property type="entry name" value="Transferase(Phosphotransferase) domain 1"/>
    <property type="match status" value="1"/>
</dbReference>
<feature type="region of interest" description="Disordered" evidence="8">
    <location>
        <begin position="40"/>
        <end position="101"/>
    </location>
</feature>
<dbReference type="PANTHER" id="PTHR45646">
    <property type="entry name" value="SERINE/THREONINE-PROTEIN KINASE DOA-RELATED"/>
    <property type="match status" value="1"/>
</dbReference>
<feature type="binding site" evidence="7">
    <location>
        <position position="589"/>
    </location>
    <ligand>
        <name>ATP</name>
        <dbReference type="ChEBI" id="CHEBI:30616"/>
    </ligand>
</feature>
<evidence type="ECO:0000256" key="5">
    <source>
        <dbReference type="ARBA" id="ARBA00022840"/>
    </source>
</evidence>
<keyword evidence="10" id="KW-1185">Reference proteome</keyword>
<organism evidence="10 11">
    <name type="scientific">Strongyloides stercoralis</name>
    <name type="common">Threadworm</name>
    <dbReference type="NCBI Taxonomy" id="6248"/>
    <lineage>
        <taxon>Eukaryota</taxon>
        <taxon>Metazoa</taxon>
        <taxon>Ecdysozoa</taxon>
        <taxon>Nematoda</taxon>
        <taxon>Chromadorea</taxon>
        <taxon>Rhabditida</taxon>
        <taxon>Tylenchina</taxon>
        <taxon>Panagrolaimomorpha</taxon>
        <taxon>Strongyloidoidea</taxon>
        <taxon>Strongyloididae</taxon>
        <taxon>Strongyloides</taxon>
    </lineage>
</organism>
<dbReference type="Pfam" id="PF00069">
    <property type="entry name" value="Pkinase"/>
    <property type="match status" value="1"/>
</dbReference>
<dbReference type="SUPFAM" id="SSF56112">
    <property type="entry name" value="Protein kinase-like (PK-like)"/>
    <property type="match status" value="1"/>
</dbReference>
<dbReference type="PROSITE" id="PS50011">
    <property type="entry name" value="PROTEIN_KINASE_DOM"/>
    <property type="match status" value="1"/>
</dbReference>
<proteinExistence type="inferred from homology"/>
<feature type="domain" description="Protein kinase" evidence="9">
    <location>
        <begin position="559"/>
        <end position="873"/>
    </location>
</feature>
<evidence type="ECO:0000256" key="4">
    <source>
        <dbReference type="ARBA" id="ARBA00022777"/>
    </source>
</evidence>
<keyword evidence="2" id="KW-0808">Transferase</keyword>
<protein>
    <submittedName>
        <fullName evidence="11">Protein kinase domain-containing protein</fullName>
    </submittedName>
</protein>
<keyword evidence="1" id="KW-0723">Serine/threonine-protein kinase</keyword>
<evidence type="ECO:0000313" key="11">
    <source>
        <dbReference type="WBParaSite" id="TCONS_00004479.p1"/>
    </source>
</evidence>
<dbReference type="GO" id="GO:0005634">
    <property type="term" value="C:nucleus"/>
    <property type="evidence" value="ECO:0007669"/>
    <property type="project" value="TreeGrafter"/>
</dbReference>
<dbReference type="InterPro" id="IPR008271">
    <property type="entry name" value="Ser/Thr_kinase_AS"/>
</dbReference>
<keyword evidence="3 7" id="KW-0547">Nucleotide-binding</keyword>
<feature type="compositionally biased region" description="Polar residues" evidence="8">
    <location>
        <begin position="514"/>
        <end position="527"/>
    </location>
</feature>
<evidence type="ECO:0000256" key="8">
    <source>
        <dbReference type="SAM" id="MobiDB-lite"/>
    </source>
</evidence>
<keyword evidence="5 7" id="KW-0067">ATP-binding</keyword>
<accession>A0AAF5D1Z7</accession>
<dbReference type="InterPro" id="IPR000719">
    <property type="entry name" value="Prot_kinase_dom"/>
</dbReference>
<dbReference type="PROSITE" id="PS00107">
    <property type="entry name" value="PROTEIN_KINASE_ATP"/>
    <property type="match status" value="1"/>
</dbReference>
<feature type="compositionally biased region" description="Low complexity" evidence="8">
    <location>
        <begin position="498"/>
        <end position="513"/>
    </location>
</feature>
<reference evidence="11" key="1">
    <citation type="submission" date="2024-02" db="UniProtKB">
        <authorList>
            <consortium name="WormBaseParasite"/>
        </authorList>
    </citation>
    <scope>IDENTIFICATION</scope>
</reference>
<dbReference type="GO" id="GO:0005524">
    <property type="term" value="F:ATP binding"/>
    <property type="evidence" value="ECO:0007669"/>
    <property type="project" value="UniProtKB-UniRule"/>
</dbReference>
<evidence type="ECO:0000256" key="7">
    <source>
        <dbReference type="PROSITE-ProRule" id="PRU10141"/>
    </source>
</evidence>
<dbReference type="PROSITE" id="PS00108">
    <property type="entry name" value="PROTEIN_KINASE_ST"/>
    <property type="match status" value="1"/>
</dbReference>
<sequence length="918" mass="104102">HISLSLRTTRKRRVSQTTKTHCRYTPEYFDKYAVEEKRKKNRLDREDRRRRRSELRRRNDDGHQTTSKSRKDSGSYEHDISSRKKKAKMDNKTSTKTSNISSASQWGTVFSASLTETPSSKSPLPTSEVVDCHNKSENIVAQQCKKHYFSHRLPQRAVVAPAPLQQPVEILPGPMRKQLPPTDPLIQAVAVGSANANSARKLPLFVIPKKRKYKNFVSKRRNNQLLQSLRKCYSDPCLYKSYNSWGVSSGKKISINTRKTSITKIINQLSCDEKGLNISCNNDNVVKCKPSPALERKASARKKKLKDLDNTKKELREFAKISLPMIDTKFPSSSTYQPTKDDEVVKNTVDAITAAFSGHSIAVVKSSTPQKTSTNNNIPKVILPPSSPHTKPPLSKEIYSTPKVTPNSHSQAPPPEDVPIRVGTTSSINQIQQQGTSSKLPTKKLQYHHHNLPPSKSNPNFAINKESLMAELALPPGVAAKINHVISSGGQKKKTSTAKHSNTSNANNTTTSNYQYQSSGNNQVTSNGPIVTQSYQAPFMDDKDGHLIYKDGDLILNRYKIQKTLGEGTFGKVVQVKDTKYGEREFALKIIKNVTKYREAAKLEINVLKKLAEKDPQGEHLIIHLKENFDYFGHICLKFELLGLSVFDFLKANDYHPYPMDQARMIAYQLCYAVKFMHDNKLTHTDLKPENILFTTTNYDTIPCRKNKTIRIIKDATVRLIDLGSATFDHEHHSTIVSTRHYRAPEVILELGWSQPCDVWSIGCIMFELYCGKTLFQTHDNREHLAMMERILGTIPLRMAKKTRTKYFYHGKLDWNERSEAGAYVKEHCKPLTRYMTSKDEETQELFDLISLMLCYEPTQRVTLEKALTHSYFSRIPEDRRLPGVDHSTTPSSISSRVATARPYVVKQSPDSYTPIMG</sequence>
<comment type="similarity">
    <text evidence="6">Belongs to the protein kinase superfamily. CMGC Ser/Thr protein kinase family. Lammer subfamily.</text>
</comment>
<dbReference type="WBParaSite" id="TCONS_00004479.p1">
    <property type="protein sequence ID" value="TCONS_00004479.p1"/>
    <property type="gene ID" value="XLOC_001971"/>
</dbReference>
<dbReference type="GO" id="GO:0043484">
    <property type="term" value="P:regulation of RNA splicing"/>
    <property type="evidence" value="ECO:0007669"/>
    <property type="project" value="TreeGrafter"/>
</dbReference>
<dbReference type="InterPro" id="IPR011009">
    <property type="entry name" value="Kinase-like_dom_sf"/>
</dbReference>
<feature type="compositionally biased region" description="Basic and acidic residues" evidence="8">
    <location>
        <begin position="56"/>
        <end position="93"/>
    </location>
</feature>
<dbReference type="SMART" id="SM00220">
    <property type="entry name" value="S_TKc"/>
    <property type="match status" value="1"/>
</dbReference>
<evidence type="ECO:0000259" key="9">
    <source>
        <dbReference type="PROSITE" id="PS50011"/>
    </source>
</evidence>
<dbReference type="InterPro" id="IPR051175">
    <property type="entry name" value="CLK_kinases"/>
</dbReference>
<feature type="region of interest" description="Disordered" evidence="8">
    <location>
        <begin position="367"/>
        <end position="422"/>
    </location>
</feature>
<keyword evidence="4" id="KW-0418">Kinase</keyword>
<evidence type="ECO:0000256" key="2">
    <source>
        <dbReference type="ARBA" id="ARBA00022679"/>
    </source>
</evidence>
<dbReference type="Gene3D" id="3.30.200.20">
    <property type="entry name" value="Phosphorylase Kinase, domain 1"/>
    <property type="match status" value="1"/>
</dbReference>
<evidence type="ECO:0000313" key="10">
    <source>
        <dbReference type="Proteomes" id="UP000035681"/>
    </source>
</evidence>
<evidence type="ECO:0000256" key="6">
    <source>
        <dbReference type="ARBA" id="ARBA00037966"/>
    </source>
</evidence>
<dbReference type="InterPro" id="IPR017441">
    <property type="entry name" value="Protein_kinase_ATP_BS"/>
</dbReference>